<comment type="caution">
    <text evidence="1">The sequence shown here is derived from an EMBL/GenBank/DDBJ whole genome shotgun (WGS) entry which is preliminary data.</text>
</comment>
<accession>A0A921R6B8</accession>
<dbReference type="EMBL" id="CM027683">
    <property type="protein sequence ID" value="KAG0533527.1"/>
    <property type="molecule type" value="Genomic_DNA"/>
</dbReference>
<evidence type="ECO:0000313" key="1">
    <source>
        <dbReference type="EMBL" id="KAG0533527.1"/>
    </source>
</evidence>
<evidence type="ECO:0000313" key="2">
    <source>
        <dbReference type="Proteomes" id="UP000807115"/>
    </source>
</evidence>
<protein>
    <submittedName>
        <fullName evidence="1">Uncharacterized protein</fullName>
    </submittedName>
</protein>
<sequence>MTAARTSMSASPMTADIIMERKKPECAWYTYPTASCWLTKLEQGVLSAITEG</sequence>
<dbReference type="AlphaFoldDB" id="A0A921R6B8"/>
<reference evidence="1" key="1">
    <citation type="journal article" date="2019" name="BMC Genomics">
        <title>A new reference genome for Sorghum bicolor reveals high levels of sequence similarity between sweet and grain genotypes: implications for the genetics of sugar metabolism.</title>
        <authorList>
            <person name="Cooper E.A."/>
            <person name="Brenton Z.W."/>
            <person name="Flinn B.S."/>
            <person name="Jenkins J."/>
            <person name="Shu S."/>
            <person name="Flowers D."/>
            <person name="Luo F."/>
            <person name="Wang Y."/>
            <person name="Xia P."/>
            <person name="Barry K."/>
            <person name="Daum C."/>
            <person name="Lipzen A."/>
            <person name="Yoshinaga Y."/>
            <person name="Schmutz J."/>
            <person name="Saski C."/>
            <person name="Vermerris W."/>
            <person name="Kresovich S."/>
        </authorList>
    </citation>
    <scope>NUCLEOTIDE SEQUENCE</scope>
</reference>
<reference evidence="1" key="2">
    <citation type="submission" date="2020-10" db="EMBL/GenBank/DDBJ databases">
        <authorList>
            <person name="Cooper E.A."/>
            <person name="Brenton Z.W."/>
            <person name="Flinn B.S."/>
            <person name="Jenkins J."/>
            <person name="Shu S."/>
            <person name="Flowers D."/>
            <person name="Luo F."/>
            <person name="Wang Y."/>
            <person name="Xia P."/>
            <person name="Barry K."/>
            <person name="Daum C."/>
            <person name="Lipzen A."/>
            <person name="Yoshinaga Y."/>
            <person name="Schmutz J."/>
            <person name="Saski C."/>
            <person name="Vermerris W."/>
            <person name="Kresovich S."/>
        </authorList>
    </citation>
    <scope>NUCLEOTIDE SEQUENCE</scope>
</reference>
<gene>
    <name evidence="1" type="ORF">BDA96_04G200700</name>
</gene>
<organism evidence="1 2">
    <name type="scientific">Sorghum bicolor</name>
    <name type="common">Sorghum</name>
    <name type="synonym">Sorghum vulgare</name>
    <dbReference type="NCBI Taxonomy" id="4558"/>
    <lineage>
        <taxon>Eukaryota</taxon>
        <taxon>Viridiplantae</taxon>
        <taxon>Streptophyta</taxon>
        <taxon>Embryophyta</taxon>
        <taxon>Tracheophyta</taxon>
        <taxon>Spermatophyta</taxon>
        <taxon>Magnoliopsida</taxon>
        <taxon>Liliopsida</taxon>
        <taxon>Poales</taxon>
        <taxon>Poaceae</taxon>
        <taxon>PACMAD clade</taxon>
        <taxon>Panicoideae</taxon>
        <taxon>Andropogonodae</taxon>
        <taxon>Andropogoneae</taxon>
        <taxon>Sorghinae</taxon>
        <taxon>Sorghum</taxon>
    </lineage>
</organism>
<name>A0A921R6B8_SORBI</name>
<dbReference type="Proteomes" id="UP000807115">
    <property type="component" value="Chromosome 4"/>
</dbReference>
<proteinExistence type="predicted"/>